<evidence type="ECO:0000313" key="1">
    <source>
        <dbReference type="EMBL" id="MBU8865575.1"/>
    </source>
</evidence>
<reference evidence="1 2" key="1">
    <citation type="submission" date="2021-06" db="EMBL/GenBank/DDBJ databases">
        <authorList>
            <person name="Jeong J.W."/>
        </authorList>
    </citation>
    <scope>NUCLEOTIDE SEQUENCE [LARGE SCALE GENOMIC DNA]</scope>
    <source>
        <strain evidence="1 2">MMS21-TAE1-1</strain>
    </source>
</reference>
<keyword evidence="2" id="KW-1185">Reference proteome</keyword>
<evidence type="ECO:0008006" key="3">
    <source>
        <dbReference type="Google" id="ProtNLM"/>
    </source>
</evidence>
<accession>A0ABS6I1F6</accession>
<proteinExistence type="predicted"/>
<gene>
    <name evidence="1" type="ORF">KSW38_04645</name>
</gene>
<dbReference type="Proteomes" id="UP000824166">
    <property type="component" value="Unassembled WGS sequence"/>
</dbReference>
<organism evidence="1 2">
    <name type="scientific">Paenarthrobacter aromaticivorans</name>
    <dbReference type="NCBI Taxonomy" id="2849150"/>
    <lineage>
        <taxon>Bacteria</taxon>
        <taxon>Bacillati</taxon>
        <taxon>Actinomycetota</taxon>
        <taxon>Actinomycetes</taxon>
        <taxon>Micrococcales</taxon>
        <taxon>Micrococcaceae</taxon>
        <taxon>Paenarthrobacter</taxon>
    </lineage>
</organism>
<protein>
    <recommendedName>
        <fullName evidence="3">IrrE N-terminal-like domain-containing protein</fullName>
    </recommendedName>
</protein>
<evidence type="ECO:0000313" key="2">
    <source>
        <dbReference type="Proteomes" id="UP000824166"/>
    </source>
</evidence>
<name>A0ABS6I1F6_9MICC</name>
<dbReference type="EMBL" id="JAHOPC010000002">
    <property type="protein sequence ID" value="MBU8865575.1"/>
    <property type="molecule type" value="Genomic_DNA"/>
</dbReference>
<sequence>MDRDSYSSGQSPAESAARAFDSLVLPAHLSLERLIRVVERVRYRPIEIEASEALNGGSVCGLWLSTDNVEIILHALSPSGVHRQQFVLHELGHMVLRHDELVVPLDYIEVLFPNLPPALVRRALARSSFTDELEAAAESLADLFAAAIRNSAREPRSFEKVFG</sequence>
<dbReference type="RefSeq" id="WP_216923246.1">
    <property type="nucleotide sequence ID" value="NZ_JAHOPC010000002.1"/>
</dbReference>
<comment type="caution">
    <text evidence="1">The sequence shown here is derived from an EMBL/GenBank/DDBJ whole genome shotgun (WGS) entry which is preliminary data.</text>
</comment>